<proteinExistence type="predicted"/>
<protein>
    <recommendedName>
        <fullName evidence="4">Lipoprotein</fullName>
    </recommendedName>
</protein>
<evidence type="ECO:0000256" key="1">
    <source>
        <dbReference type="SAM" id="SignalP"/>
    </source>
</evidence>
<reference evidence="2" key="2">
    <citation type="submission" date="2021-04" db="EMBL/GenBank/DDBJ databases">
        <authorList>
            <person name="Gilroy R."/>
        </authorList>
    </citation>
    <scope>NUCLEOTIDE SEQUENCE</scope>
    <source>
        <strain evidence="2">Gambia15-2214</strain>
    </source>
</reference>
<feature type="chain" id="PRO_5039096601" description="Lipoprotein" evidence="1">
    <location>
        <begin position="26"/>
        <end position="71"/>
    </location>
</feature>
<gene>
    <name evidence="2" type="ORF">IAA16_04990</name>
</gene>
<sequence length="71" mass="7115">MKKMAKVFGAAVLAGALVFSFASCATTQEAAPAEETVVVEEAVPAEEVAPAEEAVVVEEAAPAEVAPEAAL</sequence>
<name>A0A9E2NYS9_9SPIR</name>
<dbReference type="PROSITE" id="PS51257">
    <property type="entry name" value="PROKAR_LIPOPROTEIN"/>
    <property type="match status" value="1"/>
</dbReference>
<reference evidence="2" key="1">
    <citation type="journal article" date="2021" name="PeerJ">
        <title>Extensive microbial diversity within the chicken gut microbiome revealed by metagenomics and culture.</title>
        <authorList>
            <person name="Gilroy R."/>
            <person name="Ravi A."/>
            <person name="Getino M."/>
            <person name="Pursley I."/>
            <person name="Horton D.L."/>
            <person name="Alikhan N.F."/>
            <person name="Baker D."/>
            <person name="Gharbi K."/>
            <person name="Hall N."/>
            <person name="Watson M."/>
            <person name="Adriaenssens E.M."/>
            <person name="Foster-Nyarko E."/>
            <person name="Jarju S."/>
            <person name="Secka A."/>
            <person name="Antonio M."/>
            <person name="Oren A."/>
            <person name="Chaudhuri R.R."/>
            <person name="La Ragione R."/>
            <person name="Hildebrand F."/>
            <person name="Pallen M.J."/>
        </authorList>
    </citation>
    <scope>NUCLEOTIDE SEQUENCE</scope>
    <source>
        <strain evidence="2">Gambia15-2214</strain>
    </source>
</reference>
<accession>A0A9E2NYS9</accession>
<dbReference type="AlphaFoldDB" id="A0A9E2NYS9"/>
<comment type="caution">
    <text evidence="2">The sequence shown here is derived from an EMBL/GenBank/DDBJ whole genome shotgun (WGS) entry which is preliminary data.</text>
</comment>
<keyword evidence="1" id="KW-0732">Signal</keyword>
<evidence type="ECO:0000313" key="2">
    <source>
        <dbReference type="EMBL" id="MBU3849902.1"/>
    </source>
</evidence>
<organism evidence="2 3">
    <name type="scientific">Candidatus Treponema excrementipullorum</name>
    <dbReference type="NCBI Taxonomy" id="2838768"/>
    <lineage>
        <taxon>Bacteria</taxon>
        <taxon>Pseudomonadati</taxon>
        <taxon>Spirochaetota</taxon>
        <taxon>Spirochaetia</taxon>
        <taxon>Spirochaetales</taxon>
        <taxon>Treponemataceae</taxon>
        <taxon>Treponema</taxon>
    </lineage>
</organism>
<feature type="signal peptide" evidence="1">
    <location>
        <begin position="1"/>
        <end position="25"/>
    </location>
</feature>
<dbReference type="Proteomes" id="UP000823914">
    <property type="component" value="Unassembled WGS sequence"/>
</dbReference>
<evidence type="ECO:0000313" key="3">
    <source>
        <dbReference type="Proteomes" id="UP000823914"/>
    </source>
</evidence>
<dbReference type="EMBL" id="JAHLFV010000117">
    <property type="protein sequence ID" value="MBU3849902.1"/>
    <property type="molecule type" value="Genomic_DNA"/>
</dbReference>
<evidence type="ECO:0008006" key="4">
    <source>
        <dbReference type="Google" id="ProtNLM"/>
    </source>
</evidence>